<reference evidence="2 4" key="2">
    <citation type="submission" date="2023-03" db="EMBL/GenBank/DDBJ databases">
        <title>Bacillus Genome Sequencing.</title>
        <authorList>
            <person name="Dunlap C."/>
        </authorList>
    </citation>
    <scope>NUCLEOTIDE SEQUENCE [LARGE SCALE GENOMIC DNA]</scope>
    <source>
        <strain evidence="2 4">NRS-38</strain>
    </source>
</reference>
<proteinExistence type="predicted"/>
<comment type="caution">
    <text evidence="2">The sequence shown here is derived from an EMBL/GenBank/DDBJ whole genome shotgun (WGS) entry which is preliminary data.</text>
</comment>
<keyword evidence="3" id="KW-1185">Reference proteome</keyword>
<evidence type="ECO:0000313" key="4">
    <source>
        <dbReference type="Proteomes" id="UP001339962"/>
    </source>
</evidence>
<name>A0ABD5ITA9_9BACL</name>
<dbReference type="Proteomes" id="UP001339962">
    <property type="component" value="Unassembled WGS sequence"/>
</dbReference>
<dbReference type="AlphaFoldDB" id="A0ABD5ITA9"/>
<evidence type="ECO:0000313" key="3">
    <source>
        <dbReference type="Proteomes" id="UP001213979"/>
    </source>
</evidence>
<dbReference type="EMBL" id="JAQOTG010000001">
    <property type="protein sequence ID" value="MDE8562776.1"/>
    <property type="molecule type" value="Genomic_DNA"/>
</dbReference>
<gene>
    <name evidence="2" type="ORF">P9850_03790</name>
    <name evidence="1" type="ORF">PNH38_02625</name>
</gene>
<reference evidence="1 3" key="1">
    <citation type="submission" date="2023-01" db="EMBL/GenBank/DDBJ databases">
        <title>Genome-based reclassification of Anoxybacillus geothermalis as a later heterotypic synonym of Anoxybacillus rupiensis.</title>
        <authorList>
            <person name="Inan Bektas K."/>
            <person name="Canakci S."/>
            <person name="Belduz A.A."/>
            <person name="Guler H.H."/>
        </authorList>
    </citation>
    <scope>NUCLEOTIDE SEQUENCE [LARGE SCALE GENOMIC DNA]</scope>
    <source>
        <strain evidence="1 3">DSM 17127</strain>
    </source>
</reference>
<sequence length="54" mass="6233">MPHSQAEIAVFDGRRQVTDLSRSRRENGDTLHWMAPLKERFTPAAQELLNDINL</sequence>
<organism evidence="2 4">
    <name type="scientific">Anoxybacteroides rupiense</name>
    <dbReference type="NCBI Taxonomy" id="311460"/>
    <lineage>
        <taxon>Bacteria</taxon>
        <taxon>Bacillati</taxon>
        <taxon>Bacillota</taxon>
        <taxon>Bacilli</taxon>
        <taxon>Bacillales</taxon>
        <taxon>Anoxybacillaceae</taxon>
        <taxon>Anoxybacteroides</taxon>
    </lineage>
</organism>
<dbReference type="Proteomes" id="UP001213979">
    <property type="component" value="Unassembled WGS sequence"/>
</dbReference>
<protein>
    <submittedName>
        <fullName evidence="2">Uncharacterized protein</fullName>
    </submittedName>
</protein>
<dbReference type="RefSeq" id="WP_156450479.1">
    <property type="nucleotide sequence ID" value="NZ_JACIDF010000003.1"/>
</dbReference>
<accession>A0ABD5ITA9</accession>
<evidence type="ECO:0000313" key="1">
    <source>
        <dbReference type="EMBL" id="MDE8562776.1"/>
    </source>
</evidence>
<evidence type="ECO:0000313" key="2">
    <source>
        <dbReference type="EMBL" id="MED5050995.1"/>
    </source>
</evidence>
<dbReference type="EMBL" id="JARTLI010000004">
    <property type="protein sequence ID" value="MED5050995.1"/>
    <property type="molecule type" value="Genomic_DNA"/>
</dbReference>